<dbReference type="GO" id="GO:0019301">
    <property type="term" value="P:rhamnose catabolic process"/>
    <property type="evidence" value="ECO:0007669"/>
    <property type="project" value="InterPro"/>
</dbReference>
<dbReference type="GO" id="GO:0004370">
    <property type="term" value="F:glycerol kinase activity"/>
    <property type="evidence" value="ECO:0007669"/>
    <property type="project" value="TreeGrafter"/>
</dbReference>
<evidence type="ECO:0000256" key="2">
    <source>
        <dbReference type="ARBA" id="ARBA00022679"/>
    </source>
</evidence>
<dbReference type="InterPro" id="IPR018484">
    <property type="entry name" value="FGGY_N"/>
</dbReference>
<dbReference type="EMBL" id="PVNH01000011">
    <property type="protein sequence ID" value="PRX44604.1"/>
    <property type="molecule type" value="Genomic_DNA"/>
</dbReference>
<organism evidence="10 11">
    <name type="scientific">Prauserella shujinwangii</name>
    <dbReference type="NCBI Taxonomy" id="1453103"/>
    <lineage>
        <taxon>Bacteria</taxon>
        <taxon>Bacillati</taxon>
        <taxon>Actinomycetota</taxon>
        <taxon>Actinomycetes</taxon>
        <taxon>Pseudonocardiales</taxon>
        <taxon>Pseudonocardiaceae</taxon>
        <taxon>Prauserella</taxon>
    </lineage>
</organism>
<evidence type="ECO:0000256" key="3">
    <source>
        <dbReference type="ARBA" id="ARBA00022741"/>
    </source>
</evidence>
<evidence type="ECO:0000259" key="9">
    <source>
        <dbReference type="Pfam" id="PF02782"/>
    </source>
</evidence>
<dbReference type="GO" id="GO:0008993">
    <property type="term" value="F:rhamnulokinase activity"/>
    <property type="evidence" value="ECO:0007669"/>
    <property type="project" value="InterPro"/>
</dbReference>
<reference evidence="10 11" key="1">
    <citation type="submission" date="2018-03" db="EMBL/GenBank/DDBJ databases">
        <title>Genomic Encyclopedia of Type Strains, Phase III (KMG-III): the genomes of soil and plant-associated and newly described type strains.</title>
        <authorList>
            <person name="Whitman W."/>
        </authorList>
    </citation>
    <scope>NUCLEOTIDE SEQUENCE [LARGE SCALE GENOMIC DNA]</scope>
    <source>
        <strain evidence="10 11">CGMCC 4.7125</strain>
    </source>
</reference>
<comment type="similarity">
    <text evidence="1">Belongs to the FGGY kinase family.</text>
</comment>
<keyword evidence="7" id="KW-0684">Rhamnose metabolism</keyword>
<evidence type="ECO:0000313" key="10">
    <source>
        <dbReference type="EMBL" id="PRX44604.1"/>
    </source>
</evidence>
<dbReference type="PANTHER" id="PTHR10196:SF93">
    <property type="entry name" value="L-RHAMNULOKINASE"/>
    <property type="match status" value="1"/>
</dbReference>
<dbReference type="AlphaFoldDB" id="A0A2T0LN39"/>
<accession>A0A2T0LN39</accession>
<evidence type="ECO:0000256" key="1">
    <source>
        <dbReference type="ARBA" id="ARBA00009156"/>
    </source>
</evidence>
<proteinExistence type="inferred from homology"/>
<dbReference type="Pfam" id="PF02782">
    <property type="entry name" value="FGGY_C"/>
    <property type="match status" value="1"/>
</dbReference>
<evidence type="ECO:0000256" key="4">
    <source>
        <dbReference type="ARBA" id="ARBA00022777"/>
    </source>
</evidence>
<dbReference type="PANTHER" id="PTHR10196">
    <property type="entry name" value="SUGAR KINASE"/>
    <property type="match status" value="1"/>
</dbReference>
<keyword evidence="5" id="KW-0067">ATP-binding</keyword>
<dbReference type="GO" id="GO:0006071">
    <property type="term" value="P:glycerol metabolic process"/>
    <property type="evidence" value="ECO:0007669"/>
    <property type="project" value="TreeGrafter"/>
</dbReference>
<feature type="domain" description="Carbohydrate kinase FGGY C-terminal" evidence="9">
    <location>
        <begin position="244"/>
        <end position="435"/>
    </location>
</feature>
<dbReference type="OrthoDB" id="9761504at2"/>
<dbReference type="CDD" id="cd07771">
    <property type="entry name" value="ASKHA_NBD_FGGY_RhaB-like"/>
    <property type="match status" value="1"/>
</dbReference>
<evidence type="ECO:0000259" key="8">
    <source>
        <dbReference type="Pfam" id="PF00370"/>
    </source>
</evidence>
<feature type="domain" description="Carbohydrate kinase FGGY N-terminal" evidence="8">
    <location>
        <begin position="8"/>
        <end position="213"/>
    </location>
</feature>
<dbReference type="SUPFAM" id="SSF53067">
    <property type="entry name" value="Actin-like ATPase domain"/>
    <property type="match status" value="2"/>
</dbReference>
<dbReference type="Pfam" id="PF00370">
    <property type="entry name" value="FGGY_N"/>
    <property type="match status" value="1"/>
</dbReference>
<keyword evidence="2" id="KW-0808">Transferase</keyword>
<evidence type="ECO:0000256" key="5">
    <source>
        <dbReference type="ARBA" id="ARBA00022840"/>
    </source>
</evidence>
<keyword evidence="3" id="KW-0547">Nucleotide-binding</keyword>
<keyword evidence="11" id="KW-1185">Reference proteome</keyword>
<dbReference type="InterPro" id="IPR043129">
    <property type="entry name" value="ATPase_NBD"/>
</dbReference>
<evidence type="ECO:0000256" key="6">
    <source>
        <dbReference type="ARBA" id="ARBA00023157"/>
    </source>
</evidence>
<name>A0A2T0LN39_9PSEU</name>
<dbReference type="Proteomes" id="UP000238362">
    <property type="component" value="Unassembled WGS sequence"/>
</dbReference>
<dbReference type="RefSeq" id="WP_106181269.1">
    <property type="nucleotide sequence ID" value="NZ_PVNH01000011.1"/>
</dbReference>
<gene>
    <name evidence="10" type="ORF">B0I33_111116</name>
</gene>
<dbReference type="GO" id="GO:0005524">
    <property type="term" value="F:ATP binding"/>
    <property type="evidence" value="ECO:0007669"/>
    <property type="project" value="UniProtKB-KW"/>
</dbReference>
<dbReference type="InterPro" id="IPR018485">
    <property type="entry name" value="FGGY_C"/>
</dbReference>
<dbReference type="InterPro" id="IPR013449">
    <property type="entry name" value="Rhamnulokinase"/>
</dbReference>
<keyword evidence="6" id="KW-1015">Disulfide bond</keyword>
<evidence type="ECO:0000313" key="11">
    <source>
        <dbReference type="Proteomes" id="UP000238362"/>
    </source>
</evidence>
<keyword evidence="4 10" id="KW-0418">Kinase</keyword>
<dbReference type="Gene3D" id="3.30.420.40">
    <property type="match status" value="2"/>
</dbReference>
<protein>
    <submittedName>
        <fullName evidence="10">Rhamnulokinase</fullName>
    </submittedName>
</protein>
<dbReference type="GO" id="GO:0005829">
    <property type="term" value="C:cytosol"/>
    <property type="evidence" value="ECO:0007669"/>
    <property type="project" value="TreeGrafter"/>
</dbReference>
<comment type="caution">
    <text evidence="10">The sequence shown here is derived from an EMBL/GenBank/DDBJ whole genome shotgun (WGS) entry which is preliminary data.</text>
</comment>
<evidence type="ECO:0000256" key="7">
    <source>
        <dbReference type="ARBA" id="ARBA00023308"/>
    </source>
</evidence>
<sequence>MEREPAFVAVDLGASSGRVMLGRVRNGAVDLTELRRFTTGPRERPGGGLRWDVEEMYGEVLAGLREAAPSAPVSVGIDSWAVDYGLIGPDGKLDGDVRCYRDSRTDGMAGRLRERVDDETLYAVTGLQYLPFNTIYQLLAEPPGRLVDRTLLLLPDLLGYWLTGELGAEVTNASTTALLDVTTRQWSAELIERAGLPAGLLPPLRQPGDRIGTGPDGVPVLAVASHDTASAVAAVPASGENFGYVSCGTWSLAGLELPGPVLSPAARAANFTNEAGVDGTVRFLRNTMGLWLLSESLRVWRERGLAITLGEVLDAAAREPQFVSIVDPDDQAFLPPGDMPERIARACRESGQPAPERPAAVVRTILESLALAHAASLRTAARLADREIDVVHVVGGGARNALLCQLTADACGVPVLAGPVEASALGNVYVQARAAGVLAAERPVSEPFARYAPRGDRAAWRAAAERVGLA</sequence>